<accession>A0AAE6MPD7</accession>
<dbReference type="KEGG" id="hpaa:E5Q53_06825"/>
<dbReference type="EMBL" id="CP038817">
    <property type="protein sequence ID" value="QEN11160.1"/>
    <property type="molecule type" value="Genomic_DNA"/>
</dbReference>
<dbReference type="GeneID" id="78224816"/>
<dbReference type="Proteomes" id="UP000323974">
    <property type="component" value="Chromosome"/>
</dbReference>
<reference evidence="1 2" key="1">
    <citation type="submission" date="2019-04" db="EMBL/GenBank/DDBJ databases">
        <title>Complete Genome and Methylome Analysis of Haemophilus haemolyticus NEB129.</title>
        <authorList>
            <person name="Fomenkov A."/>
            <person name="Roberts R.J."/>
            <person name="Anton B.P."/>
            <person name="Vincze T."/>
        </authorList>
    </citation>
    <scope>NUCLEOTIDE SEQUENCE [LARGE SCALE GENOMIC DNA]</scope>
    <source>
        <strain evidence="1 2">NEB129</strain>
    </source>
</reference>
<protein>
    <submittedName>
        <fullName evidence="1">Uncharacterized protein</fullName>
    </submittedName>
</protein>
<dbReference type="AlphaFoldDB" id="A0AAE6MPD7"/>
<evidence type="ECO:0000313" key="1">
    <source>
        <dbReference type="EMBL" id="QEN11160.1"/>
    </source>
</evidence>
<evidence type="ECO:0000313" key="2">
    <source>
        <dbReference type="Proteomes" id="UP000323974"/>
    </source>
</evidence>
<dbReference type="RefSeq" id="WP_005707027.1">
    <property type="nucleotide sequence ID" value="NZ_CP038817.1"/>
</dbReference>
<sequence>MFKAISAIENSWVNQGKSVITLPINIELWHSGDIDFKNPALDLDKVIWFTKDKEKQNYYNGFALMNAKKNNVKVYKTKLKLVRKINLAKFYEYPFLDIASKYLADHGQLNIALNKFCEKNNLDGVICGESLNQVVIRACKIDCLELLEQIDLIKENSK</sequence>
<gene>
    <name evidence="1" type="ORF">E5Q53_06825</name>
</gene>
<organism evidence="1 2">
    <name type="scientific">Haemophilus parahaemolyticus</name>
    <dbReference type="NCBI Taxonomy" id="735"/>
    <lineage>
        <taxon>Bacteria</taxon>
        <taxon>Pseudomonadati</taxon>
        <taxon>Pseudomonadota</taxon>
        <taxon>Gammaproteobacteria</taxon>
        <taxon>Pasteurellales</taxon>
        <taxon>Pasteurellaceae</taxon>
        <taxon>Haemophilus</taxon>
    </lineage>
</organism>
<name>A0AAE6MPD7_HAEPH</name>
<proteinExistence type="predicted"/>